<gene>
    <name evidence="1" type="ORF">YBT1518_09030</name>
</gene>
<accession>A0A9W3KAG4</accession>
<dbReference type="EMBL" id="CP005935">
    <property type="protein sequence ID" value="AHA71003.1"/>
    <property type="molecule type" value="Genomic_DNA"/>
</dbReference>
<dbReference type="AlphaFoldDB" id="A0A9W3KAG4"/>
<dbReference type="KEGG" id="bthu:YBT1518_09030"/>
<organism evidence="1 2">
    <name type="scientific">Bacillus thuringiensis YBT-1518</name>
    <dbReference type="NCBI Taxonomy" id="529122"/>
    <lineage>
        <taxon>Bacteria</taxon>
        <taxon>Bacillati</taxon>
        <taxon>Bacillota</taxon>
        <taxon>Bacilli</taxon>
        <taxon>Bacillales</taxon>
        <taxon>Bacillaceae</taxon>
        <taxon>Bacillus</taxon>
        <taxon>Bacillus cereus group</taxon>
    </lineage>
</organism>
<dbReference type="Proteomes" id="UP000018566">
    <property type="component" value="Chromosome"/>
</dbReference>
<name>A0A9W3KAG4_BACTU</name>
<reference evidence="1 2" key="1">
    <citation type="submission" date="2013-05" db="EMBL/GenBank/DDBJ databases">
        <title>Complete genome sequence of Bacillus thuringiensis YBT-1518, a typical strain with high toxicity to nematode.</title>
        <authorList>
            <person name="Wang P."/>
            <person name="Zhang C."/>
            <person name="Guo M."/>
            <person name="Guo S."/>
            <person name="Zhu Y."/>
            <person name="Zheng J."/>
            <person name="Zhu L."/>
            <person name="Ruan L."/>
            <person name="Peng D."/>
            <person name="Sun M."/>
        </authorList>
    </citation>
    <scope>NUCLEOTIDE SEQUENCE [LARGE SCALE GENOMIC DNA]</scope>
    <source>
        <strain evidence="1 2">YBT-1518</strain>
    </source>
</reference>
<sequence length="106" mass="12530">MRVTPPVLQKDIQNKQTLDSFLQYCEQKQVAALKKYDEESLHKWIKEARLARRELAAMYRAKEKHDAEHERDRKRILGIVQRLKSQGVNAEVVERTHFLTLSEEVS</sequence>
<proteinExistence type="predicted"/>
<dbReference type="RefSeq" id="WP_023521539.1">
    <property type="nucleotide sequence ID" value="NC_022873.1"/>
</dbReference>
<evidence type="ECO:0000313" key="2">
    <source>
        <dbReference type="Proteomes" id="UP000018566"/>
    </source>
</evidence>
<protein>
    <submittedName>
        <fullName evidence="1">Spore germination protein PF</fullName>
    </submittedName>
</protein>
<evidence type="ECO:0000313" key="1">
    <source>
        <dbReference type="EMBL" id="AHA71003.1"/>
    </source>
</evidence>